<dbReference type="EMBL" id="MRZV01002613">
    <property type="protein sequence ID" value="PIK33337.1"/>
    <property type="molecule type" value="Genomic_DNA"/>
</dbReference>
<dbReference type="Gene3D" id="3.40.630.30">
    <property type="match status" value="1"/>
</dbReference>
<dbReference type="GO" id="GO:0016231">
    <property type="term" value="F:beta-N-acetylglucosaminidase activity"/>
    <property type="evidence" value="ECO:0007669"/>
    <property type="project" value="TreeGrafter"/>
</dbReference>
<evidence type="ECO:0000313" key="3">
    <source>
        <dbReference type="Proteomes" id="UP000230750"/>
    </source>
</evidence>
<dbReference type="InterPro" id="IPR051822">
    <property type="entry name" value="Glycosyl_Hydrolase_84"/>
</dbReference>
<dbReference type="PANTHER" id="PTHR13170">
    <property type="entry name" value="O-GLCNACASE"/>
    <property type="match status" value="1"/>
</dbReference>
<proteinExistence type="predicted"/>
<reference evidence="2 3" key="1">
    <citation type="journal article" date="2017" name="PLoS Biol.">
        <title>The sea cucumber genome provides insights into morphological evolution and visceral regeneration.</title>
        <authorList>
            <person name="Zhang X."/>
            <person name="Sun L."/>
            <person name="Yuan J."/>
            <person name="Sun Y."/>
            <person name="Gao Y."/>
            <person name="Zhang L."/>
            <person name="Li S."/>
            <person name="Dai H."/>
            <person name="Hamel J.F."/>
            <person name="Liu C."/>
            <person name="Yu Y."/>
            <person name="Liu S."/>
            <person name="Lin W."/>
            <person name="Guo K."/>
            <person name="Jin S."/>
            <person name="Xu P."/>
            <person name="Storey K.B."/>
            <person name="Huan P."/>
            <person name="Zhang T."/>
            <person name="Zhou Y."/>
            <person name="Zhang J."/>
            <person name="Lin C."/>
            <person name="Li X."/>
            <person name="Xing L."/>
            <person name="Huo D."/>
            <person name="Sun M."/>
            <person name="Wang L."/>
            <person name="Mercier A."/>
            <person name="Li F."/>
            <person name="Yang H."/>
            <person name="Xiang J."/>
        </authorList>
    </citation>
    <scope>NUCLEOTIDE SEQUENCE [LARGE SCALE GENOMIC DNA]</scope>
    <source>
        <strain evidence="2">Shaxun</strain>
        <tissue evidence="2">Muscle</tissue>
    </source>
</reference>
<feature type="region of interest" description="Disordered" evidence="1">
    <location>
        <begin position="1"/>
        <end position="30"/>
    </location>
</feature>
<keyword evidence="3" id="KW-1185">Reference proteome</keyword>
<dbReference type="OrthoDB" id="9975416at2759"/>
<accession>A0A2G8JC72</accession>
<dbReference type="PANTHER" id="PTHR13170:SF16">
    <property type="entry name" value="PROTEIN O-GLCNACASE"/>
    <property type="match status" value="1"/>
</dbReference>
<protein>
    <submittedName>
        <fullName evidence="2">Putative bifunctional protein NCOAT-like</fullName>
    </submittedName>
</protein>
<comment type="caution">
    <text evidence="2">The sequence shown here is derived from an EMBL/GenBank/DDBJ whole genome shotgun (WGS) entry which is preliminary data.</text>
</comment>
<gene>
    <name evidence="2" type="ORF">BSL78_29846</name>
</gene>
<evidence type="ECO:0000256" key="1">
    <source>
        <dbReference type="SAM" id="MobiDB-lite"/>
    </source>
</evidence>
<dbReference type="Proteomes" id="UP000230750">
    <property type="component" value="Unassembled WGS sequence"/>
</dbReference>
<feature type="compositionally biased region" description="Polar residues" evidence="1">
    <location>
        <begin position="7"/>
        <end position="24"/>
    </location>
</feature>
<dbReference type="InterPro" id="IPR016181">
    <property type="entry name" value="Acyl_CoA_acyltransferase"/>
</dbReference>
<name>A0A2G8JC72_STIJA</name>
<dbReference type="AlphaFoldDB" id="A0A2G8JC72"/>
<evidence type="ECO:0000313" key="2">
    <source>
        <dbReference type="EMBL" id="PIK33337.1"/>
    </source>
</evidence>
<dbReference type="GO" id="GO:0009100">
    <property type="term" value="P:glycoprotein metabolic process"/>
    <property type="evidence" value="ECO:0007669"/>
    <property type="project" value="TreeGrafter"/>
</dbReference>
<dbReference type="SUPFAM" id="SSF55729">
    <property type="entry name" value="Acyl-CoA N-acyltransferases (Nat)"/>
    <property type="match status" value="1"/>
</dbReference>
<dbReference type="STRING" id="307972.A0A2G8JC72"/>
<organism evidence="2 3">
    <name type="scientific">Stichopus japonicus</name>
    <name type="common">Sea cucumber</name>
    <dbReference type="NCBI Taxonomy" id="307972"/>
    <lineage>
        <taxon>Eukaryota</taxon>
        <taxon>Metazoa</taxon>
        <taxon>Echinodermata</taxon>
        <taxon>Eleutherozoa</taxon>
        <taxon>Echinozoa</taxon>
        <taxon>Holothuroidea</taxon>
        <taxon>Aspidochirotacea</taxon>
        <taxon>Aspidochirotida</taxon>
        <taxon>Stichopodidae</taxon>
        <taxon>Apostichopus</taxon>
    </lineage>
</organism>
<sequence length="300" mass="33342">MKESKGKGSNSDWQQQLNRSQRTHGPQAAVPATCSMKHVPTIGIGKQSLMKSYTLPVVCWQILYHGGNVLLDVCYRSRALEIYFTNHLRILSPPKFTRFGLTSQKMRSLCIKSCRLTCDDGADGTDIFPDHPDLIGDKLVGHFLTLSKEYCFVVTDCEEVVGFAVAAKGSKDFNKKVRMAWLSSLKEKYPHPEKTDNLSPAEEIIISFHDAKEEIPESVSSRFPSLLRLDVLPSVQDAGVTKNLLACVLSALKSNGSCGALVEVLVGERNQLEFYTKLGFFELPKTDFTSDDSIYLGRAI</sequence>